<feature type="binding site" evidence="8">
    <location>
        <position position="403"/>
    </location>
    <ligand>
        <name>Mn(2+)</name>
        <dbReference type="ChEBI" id="CHEBI:29035"/>
        <label>1</label>
    </ligand>
</feature>
<keyword evidence="7 8" id="KW-0413">Isomerase</keyword>
<evidence type="ECO:0000313" key="12">
    <source>
        <dbReference type="EMBL" id="MCW9712505.1"/>
    </source>
</evidence>
<evidence type="ECO:0000256" key="9">
    <source>
        <dbReference type="NCBIfam" id="TIGR01307"/>
    </source>
</evidence>
<evidence type="ECO:0000256" key="6">
    <source>
        <dbReference type="ARBA" id="ARBA00023211"/>
    </source>
</evidence>
<dbReference type="GO" id="GO:0004619">
    <property type="term" value="F:phosphoglycerate mutase activity"/>
    <property type="evidence" value="ECO:0007669"/>
    <property type="project" value="UniProtKB-EC"/>
</dbReference>
<keyword evidence="13" id="KW-1185">Reference proteome</keyword>
<feature type="binding site" evidence="8">
    <location>
        <position position="192"/>
    </location>
    <ligand>
        <name>substrate</name>
    </ligand>
</feature>
<dbReference type="PANTHER" id="PTHR31637">
    <property type="entry name" value="2,3-BISPHOSPHOGLYCERATE-INDEPENDENT PHOSPHOGLYCERATE MUTASE"/>
    <property type="match status" value="1"/>
</dbReference>
<dbReference type="InterPro" id="IPR005995">
    <property type="entry name" value="Pgm_bpd_ind"/>
</dbReference>
<evidence type="ECO:0000259" key="10">
    <source>
        <dbReference type="Pfam" id="PF01676"/>
    </source>
</evidence>
<keyword evidence="6 8" id="KW-0464">Manganese</keyword>
<proteinExistence type="inferred from homology"/>
<feature type="active site" description="Phosphoserine intermediate" evidence="8">
    <location>
        <position position="64"/>
    </location>
</feature>
<protein>
    <recommendedName>
        <fullName evidence="8 9">2,3-bisphosphoglycerate-independent phosphoglycerate mutase</fullName>
        <shortName evidence="8">BPG-independent PGAM</shortName>
        <shortName evidence="8">Phosphoglyceromutase</shortName>
        <shortName evidence="8">iPGM</shortName>
        <ecNumber evidence="8 9">5.4.2.12</ecNumber>
    </recommendedName>
</protein>
<dbReference type="InterPro" id="IPR006124">
    <property type="entry name" value="Metalloenzyme"/>
</dbReference>
<name>A0ABT3PXD2_9BACT</name>
<comment type="function">
    <text evidence="8">Catalyzes the interconversion of 2-phosphoglycerate and 3-phosphoglycerate.</text>
</comment>
<comment type="cofactor">
    <cofactor evidence="8">
        <name>Mn(2+)</name>
        <dbReference type="ChEBI" id="CHEBI:29035"/>
    </cofactor>
    <text evidence="8">Binds 2 manganese ions per subunit.</text>
</comment>
<feature type="binding site" evidence="8">
    <location>
        <begin position="154"/>
        <end position="155"/>
    </location>
    <ligand>
        <name>substrate</name>
    </ligand>
</feature>
<dbReference type="EMBL" id="JAJNDC010000001">
    <property type="protein sequence ID" value="MCW9712505.1"/>
    <property type="molecule type" value="Genomic_DNA"/>
</dbReference>
<feature type="binding site" evidence="8">
    <location>
        <position position="440"/>
    </location>
    <ligand>
        <name>Mn(2+)</name>
        <dbReference type="ChEBI" id="CHEBI:29035"/>
        <label>2</label>
    </ligand>
</feature>
<comment type="caution">
    <text evidence="12">The sequence shown here is derived from an EMBL/GenBank/DDBJ whole genome shotgun (WGS) entry which is preliminary data.</text>
</comment>
<comment type="similarity">
    <text evidence="3 8">Belongs to the BPG-independent phosphoglycerate mutase family.</text>
</comment>
<sequence length="506" mass="56553">MADSTSKALLVILDGYGLAENPDVSAIDRADTPFIDSLFRDNPHSKLKASEEKVGLPEGQFGNSEVGHLNIGAGRIVPQELTRVNTSIEDGSFFENEVLTTAVEKAKENGRIHIMGLFSDGGVHSHNEHLFALLRLMKKEDVPNTYVHAFTDGRDTDPHEGLNYVEEFKKQAKEIGVGTIASIVGRYYAMDRDNRWDRTKLAYDLLVHGEGETYNTPQEALQASYDDEVTDEFVTPKLIDQDPDSRIQKGDVVIFYNIRGDRARQITRALTEKNFDKFDVEKDLDLHYATFTSYDDTFDVEVAYPPLPLTNTLGEVVSRHQLKQLRIAETEKYPHVTYFFNGGEEIAFEGEDRKLIPSPKVATYDLQPEMSAVEVADTLCKQLSTEKYHLCVLNFANPDMVGHTGDMEATIKAVETIDRQLKKVVETATKHGYKILIIADHGNADKLIDEKGNPHTAHTTAMVPALILNEEKVRTMNDGILADVAPTLLKLMGLPQPNEMTGDPLF</sequence>
<comment type="pathway">
    <text evidence="2 8">Carbohydrate degradation; glycolysis; pyruvate from D-glyceraldehyde 3-phosphate: step 3/5.</text>
</comment>
<keyword evidence="5 8" id="KW-0324">Glycolysis</keyword>
<dbReference type="SUPFAM" id="SSF64158">
    <property type="entry name" value="2,3-Bisphosphoglycerate-independent phosphoglycerate mutase, substrate-binding domain"/>
    <property type="match status" value="1"/>
</dbReference>
<keyword evidence="4 8" id="KW-0479">Metal-binding</keyword>
<gene>
    <name evidence="8 12" type="primary">gpmI</name>
    <name evidence="12" type="ORF">LQ318_06260</name>
</gene>
<dbReference type="SUPFAM" id="SSF53649">
    <property type="entry name" value="Alkaline phosphatase-like"/>
    <property type="match status" value="1"/>
</dbReference>
<feature type="binding site" evidence="8">
    <location>
        <position position="399"/>
    </location>
    <ligand>
        <name>Mn(2+)</name>
        <dbReference type="ChEBI" id="CHEBI:29035"/>
        <label>1</label>
    </ligand>
</feature>
<evidence type="ECO:0000256" key="1">
    <source>
        <dbReference type="ARBA" id="ARBA00000370"/>
    </source>
</evidence>
<dbReference type="InterPro" id="IPR017850">
    <property type="entry name" value="Alkaline_phosphatase_core_sf"/>
</dbReference>
<dbReference type="PIRSF" id="PIRSF001492">
    <property type="entry name" value="IPGAM"/>
    <property type="match status" value="1"/>
</dbReference>
<dbReference type="HAMAP" id="MF_01038">
    <property type="entry name" value="GpmI"/>
    <property type="match status" value="1"/>
</dbReference>
<feature type="binding site" evidence="8">
    <location>
        <position position="186"/>
    </location>
    <ligand>
        <name>substrate</name>
    </ligand>
</feature>
<feature type="binding site" evidence="8">
    <location>
        <position position="458"/>
    </location>
    <ligand>
        <name>Mn(2+)</name>
        <dbReference type="ChEBI" id="CHEBI:29035"/>
        <label>1</label>
    </ligand>
</feature>
<feature type="binding site" evidence="8">
    <location>
        <begin position="259"/>
        <end position="262"/>
    </location>
    <ligand>
        <name>substrate</name>
    </ligand>
</feature>
<dbReference type="RefSeq" id="WP_265788513.1">
    <property type="nucleotide sequence ID" value="NZ_BAABRS010000001.1"/>
</dbReference>
<organism evidence="12 13">
    <name type="scientific">Fodinibius salicampi</name>
    <dbReference type="NCBI Taxonomy" id="1920655"/>
    <lineage>
        <taxon>Bacteria</taxon>
        <taxon>Pseudomonadati</taxon>
        <taxon>Balneolota</taxon>
        <taxon>Balneolia</taxon>
        <taxon>Balneolales</taxon>
        <taxon>Balneolaceae</taxon>
        <taxon>Fodinibius</taxon>
    </lineage>
</organism>
<feature type="binding site" evidence="8">
    <location>
        <position position="124"/>
    </location>
    <ligand>
        <name>substrate</name>
    </ligand>
</feature>
<feature type="binding site" evidence="8">
    <location>
        <position position="332"/>
    </location>
    <ligand>
        <name>substrate</name>
    </ligand>
</feature>
<feature type="binding site" evidence="8">
    <location>
        <position position="64"/>
    </location>
    <ligand>
        <name>Mn(2+)</name>
        <dbReference type="ChEBI" id="CHEBI:29035"/>
        <label>2</label>
    </ligand>
</feature>
<reference evidence="12 13" key="1">
    <citation type="submission" date="2021-11" db="EMBL/GenBank/DDBJ databases">
        <title>Aliifidinibius sp. nov., a new bacterium isolated from saline soil.</title>
        <authorList>
            <person name="Galisteo C."/>
            <person name="De La Haba R."/>
            <person name="Sanchez-Porro C."/>
            <person name="Ventosa A."/>
        </authorList>
    </citation>
    <scope>NUCLEOTIDE SEQUENCE [LARGE SCALE GENOMIC DNA]</scope>
    <source>
        <strain evidence="12 13">KACC 190600</strain>
    </source>
</reference>
<dbReference type="InterPro" id="IPR011258">
    <property type="entry name" value="BPG-indep_PGM_N"/>
</dbReference>
<comment type="subunit">
    <text evidence="8">Monomer.</text>
</comment>
<evidence type="ECO:0000256" key="5">
    <source>
        <dbReference type="ARBA" id="ARBA00023152"/>
    </source>
</evidence>
<accession>A0ABT3PXD2</accession>
<evidence type="ECO:0000256" key="3">
    <source>
        <dbReference type="ARBA" id="ARBA00008819"/>
    </source>
</evidence>
<evidence type="ECO:0000256" key="7">
    <source>
        <dbReference type="ARBA" id="ARBA00023235"/>
    </source>
</evidence>
<dbReference type="EC" id="5.4.2.12" evidence="8 9"/>
<dbReference type="Pfam" id="PF01676">
    <property type="entry name" value="Metalloenzyme"/>
    <property type="match status" value="1"/>
</dbReference>
<evidence type="ECO:0000256" key="2">
    <source>
        <dbReference type="ARBA" id="ARBA00004798"/>
    </source>
</evidence>
<evidence type="ECO:0000256" key="4">
    <source>
        <dbReference type="ARBA" id="ARBA00022723"/>
    </source>
</evidence>
<feature type="domain" description="BPG-independent PGAM N-terminal" evidence="11">
    <location>
        <begin position="84"/>
        <end position="296"/>
    </location>
</feature>
<feature type="binding site" evidence="8">
    <location>
        <position position="441"/>
    </location>
    <ligand>
        <name>Mn(2+)</name>
        <dbReference type="ChEBI" id="CHEBI:29035"/>
        <label>2</label>
    </ligand>
</feature>
<evidence type="ECO:0000313" key="13">
    <source>
        <dbReference type="Proteomes" id="UP001207337"/>
    </source>
</evidence>
<dbReference type="PANTHER" id="PTHR31637:SF0">
    <property type="entry name" value="2,3-BISPHOSPHOGLYCERATE-INDEPENDENT PHOSPHOGLYCERATE MUTASE"/>
    <property type="match status" value="1"/>
</dbReference>
<dbReference type="Proteomes" id="UP001207337">
    <property type="component" value="Unassembled WGS sequence"/>
</dbReference>
<evidence type="ECO:0000256" key="8">
    <source>
        <dbReference type="HAMAP-Rule" id="MF_01038"/>
    </source>
</evidence>
<feature type="domain" description="Metalloenzyme" evidence="10">
    <location>
        <begin position="7"/>
        <end position="495"/>
    </location>
</feature>
<evidence type="ECO:0000259" key="11">
    <source>
        <dbReference type="Pfam" id="PF06415"/>
    </source>
</evidence>
<comment type="catalytic activity">
    <reaction evidence="1 8">
        <text>(2R)-2-phosphoglycerate = (2R)-3-phosphoglycerate</text>
        <dbReference type="Rhea" id="RHEA:15901"/>
        <dbReference type="ChEBI" id="CHEBI:58272"/>
        <dbReference type="ChEBI" id="CHEBI:58289"/>
        <dbReference type="EC" id="5.4.2.12"/>
    </reaction>
</comment>
<dbReference type="Gene3D" id="3.40.720.10">
    <property type="entry name" value="Alkaline Phosphatase, subunit A"/>
    <property type="match status" value="1"/>
</dbReference>
<dbReference type="CDD" id="cd16010">
    <property type="entry name" value="iPGM"/>
    <property type="match status" value="1"/>
</dbReference>
<dbReference type="NCBIfam" id="TIGR01307">
    <property type="entry name" value="pgm_bpd_ind"/>
    <property type="match status" value="1"/>
</dbReference>
<dbReference type="Gene3D" id="3.40.1450.10">
    <property type="entry name" value="BPG-independent phosphoglycerate mutase, domain B"/>
    <property type="match status" value="1"/>
</dbReference>
<feature type="binding site" evidence="8">
    <location>
        <position position="14"/>
    </location>
    <ligand>
        <name>Mn(2+)</name>
        <dbReference type="ChEBI" id="CHEBI:29035"/>
        <label>2</label>
    </ligand>
</feature>
<dbReference type="InterPro" id="IPR036646">
    <property type="entry name" value="PGAM_B_sf"/>
</dbReference>
<dbReference type="Pfam" id="PF06415">
    <property type="entry name" value="iPGM_N"/>
    <property type="match status" value="1"/>
</dbReference>